<evidence type="ECO:0000259" key="3">
    <source>
        <dbReference type="PROSITE" id="PS50995"/>
    </source>
</evidence>
<dbReference type="Gene3D" id="1.10.10.10">
    <property type="entry name" value="Winged helix-like DNA-binding domain superfamily/Winged helix DNA-binding domain"/>
    <property type="match status" value="1"/>
</dbReference>
<name>A0A4R7J1M2_9ACTN</name>
<dbReference type="InterPro" id="IPR036388">
    <property type="entry name" value="WH-like_DNA-bd_sf"/>
</dbReference>
<dbReference type="PROSITE" id="PS50995">
    <property type="entry name" value="HTH_MARR_2"/>
    <property type="match status" value="1"/>
</dbReference>
<feature type="region of interest" description="Disordered" evidence="2">
    <location>
        <begin position="144"/>
        <end position="163"/>
    </location>
</feature>
<dbReference type="PANTHER" id="PTHR33164:SF5">
    <property type="entry name" value="ORGANIC HYDROPEROXIDE RESISTANCE TRANSCRIPTIONAL REGULATOR"/>
    <property type="match status" value="1"/>
</dbReference>
<dbReference type="Proteomes" id="UP000295371">
    <property type="component" value="Unassembled WGS sequence"/>
</dbReference>
<evidence type="ECO:0000313" key="4">
    <source>
        <dbReference type="EMBL" id="TDT31051.1"/>
    </source>
</evidence>
<dbReference type="PANTHER" id="PTHR33164">
    <property type="entry name" value="TRANSCRIPTIONAL REGULATOR, MARR FAMILY"/>
    <property type="match status" value="1"/>
</dbReference>
<dbReference type="GO" id="GO:0003677">
    <property type="term" value="F:DNA binding"/>
    <property type="evidence" value="ECO:0007669"/>
    <property type="project" value="UniProtKB-KW"/>
</dbReference>
<comment type="caution">
    <text evidence="4">The sequence shown here is derived from an EMBL/GenBank/DDBJ whole genome shotgun (WGS) entry which is preliminary data.</text>
</comment>
<dbReference type="AlphaFoldDB" id="A0A4R7J1M2"/>
<feature type="domain" description="HTH marR-type" evidence="3">
    <location>
        <begin position="12"/>
        <end position="142"/>
    </location>
</feature>
<evidence type="ECO:0000313" key="5">
    <source>
        <dbReference type="Proteomes" id="UP000295371"/>
    </source>
</evidence>
<gene>
    <name evidence="4" type="ORF">CLV29_2463</name>
</gene>
<dbReference type="InterPro" id="IPR000835">
    <property type="entry name" value="HTH_MarR-typ"/>
</dbReference>
<evidence type="ECO:0000256" key="2">
    <source>
        <dbReference type="SAM" id="MobiDB-lite"/>
    </source>
</evidence>
<dbReference type="SMART" id="SM00347">
    <property type="entry name" value="HTH_MARR"/>
    <property type="match status" value="1"/>
</dbReference>
<dbReference type="InterPro" id="IPR036390">
    <property type="entry name" value="WH_DNA-bd_sf"/>
</dbReference>
<evidence type="ECO:0000256" key="1">
    <source>
        <dbReference type="ARBA" id="ARBA00004496"/>
    </source>
</evidence>
<dbReference type="RefSeq" id="WP_133755369.1">
    <property type="nucleotide sequence ID" value="NZ_CP171129.1"/>
</dbReference>
<dbReference type="GO" id="GO:0005737">
    <property type="term" value="C:cytoplasm"/>
    <property type="evidence" value="ECO:0007669"/>
    <property type="project" value="UniProtKB-SubCell"/>
</dbReference>
<accession>A0A4R7J1M2</accession>
<dbReference type="OrthoDB" id="9806864at2"/>
<proteinExistence type="predicted"/>
<dbReference type="SUPFAM" id="SSF46785">
    <property type="entry name" value="Winged helix' DNA-binding domain"/>
    <property type="match status" value="1"/>
</dbReference>
<protein>
    <submittedName>
        <fullName evidence="4">DNA-binding MarR family transcriptional regulator</fullName>
    </submittedName>
</protein>
<organism evidence="4 5">
    <name type="scientific">Naumannella halotolerans</name>
    <dbReference type="NCBI Taxonomy" id="993414"/>
    <lineage>
        <taxon>Bacteria</taxon>
        <taxon>Bacillati</taxon>
        <taxon>Actinomycetota</taxon>
        <taxon>Actinomycetes</taxon>
        <taxon>Propionibacteriales</taxon>
        <taxon>Propionibacteriaceae</taxon>
        <taxon>Naumannella</taxon>
    </lineage>
</organism>
<dbReference type="InterPro" id="IPR039422">
    <property type="entry name" value="MarR/SlyA-like"/>
</dbReference>
<keyword evidence="5" id="KW-1185">Reference proteome</keyword>
<dbReference type="EMBL" id="SOAW01000002">
    <property type="protein sequence ID" value="TDT31051.1"/>
    <property type="molecule type" value="Genomic_DNA"/>
</dbReference>
<keyword evidence="4" id="KW-0238">DNA-binding</keyword>
<reference evidence="4 5" key="1">
    <citation type="submission" date="2019-03" db="EMBL/GenBank/DDBJ databases">
        <title>Genomic Encyclopedia of Archaeal and Bacterial Type Strains, Phase II (KMG-II): from individual species to whole genera.</title>
        <authorList>
            <person name="Goeker M."/>
        </authorList>
    </citation>
    <scope>NUCLEOTIDE SEQUENCE [LARGE SCALE GENOMIC DNA]</scope>
    <source>
        <strain evidence="4 5">DSM 24323</strain>
    </source>
</reference>
<sequence>MADPDQDLLALENQLCYALAVASRRVIGLYRPLLEPMGLTHPQYLVILALWQHDSLSLRELAERVSSDPPTLSPLVRRLADIGYVVRERSPHDERSLTISLTPTGRELRQQAAKIPPTILDSLQMDLDELRTVHQMLTGLIDRTQSAPVGVGSHAEPQQGTRS</sequence>
<dbReference type="GO" id="GO:0003700">
    <property type="term" value="F:DNA-binding transcription factor activity"/>
    <property type="evidence" value="ECO:0007669"/>
    <property type="project" value="InterPro"/>
</dbReference>
<dbReference type="GO" id="GO:0006950">
    <property type="term" value="P:response to stress"/>
    <property type="evidence" value="ECO:0007669"/>
    <property type="project" value="TreeGrafter"/>
</dbReference>
<dbReference type="Pfam" id="PF01047">
    <property type="entry name" value="MarR"/>
    <property type="match status" value="1"/>
</dbReference>
<comment type="subcellular location">
    <subcellularLocation>
        <location evidence="1">Cytoplasm</location>
    </subcellularLocation>
</comment>